<accession>A0A8J2K5E6</accession>
<dbReference type="Proteomes" id="UP000708208">
    <property type="component" value="Unassembled WGS sequence"/>
</dbReference>
<keyword evidence="2" id="KW-1185">Reference proteome</keyword>
<sequence>MSNWSDLKDLVMFCTIENFRRNTPQQLQNLWRAPWNPTMVLRSIGT</sequence>
<protein>
    <submittedName>
        <fullName evidence="1">Uncharacterized protein</fullName>
    </submittedName>
</protein>
<dbReference type="EMBL" id="CAJVCH010186234">
    <property type="protein sequence ID" value="CAG7729909.1"/>
    <property type="molecule type" value="Genomic_DNA"/>
</dbReference>
<comment type="caution">
    <text evidence="1">The sequence shown here is derived from an EMBL/GenBank/DDBJ whole genome shotgun (WGS) entry which is preliminary data.</text>
</comment>
<gene>
    <name evidence="1" type="ORF">AFUS01_LOCUS18594</name>
</gene>
<dbReference type="AlphaFoldDB" id="A0A8J2K5E6"/>
<organism evidence="1 2">
    <name type="scientific">Allacma fusca</name>
    <dbReference type="NCBI Taxonomy" id="39272"/>
    <lineage>
        <taxon>Eukaryota</taxon>
        <taxon>Metazoa</taxon>
        <taxon>Ecdysozoa</taxon>
        <taxon>Arthropoda</taxon>
        <taxon>Hexapoda</taxon>
        <taxon>Collembola</taxon>
        <taxon>Symphypleona</taxon>
        <taxon>Sminthuridae</taxon>
        <taxon>Allacma</taxon>
    </lineage>
</organism>
<reference evidence="1" key="1">
    <citation type="submission" date="2021-06" db="EMBL/GenBank/DDBJ databases">
        <authorList>
            <person name="Hodson N. C."/>
            <person name="Mongue J. A."/>
            <person name="Jaron S. K."/>
        </authorList>
    </citation>
    <scope>NUCLEOTIDE SEQUENCE</scope>
</reference>
<name>A0A8J2K5E6_9HEXA</name>
<proteinExistence type="predicted"/>
<evidence type="ECO:0000313" key="1">
    <source>
        <dbReference type="EMBL" id="CAG7729909.1"/>
    </source>
</evidence>
<evidence type="ECO:0000313" key="2">
    <source>
        <dbReference type="Proteomes" id="UP000708208"/>
    </source>
</evidence>
<feature type="non-terminal residue" evidence="1">
    <location>
        <position position="1"/>
    </location>
</feature>